<dbReference type="HOGENOM" id="CLU_010194_3_2_1"/>
<dbReference type="PANTHER" id="PTHR43550">
    <property type="entry name" value="3-KETODIHYDROSPHINGOSINE REDUCTASE"/>
    <property type="match status" value="1"/>
</dbReference>
<keyword evidence="13" id="KW-1185">Reference proteome</keyword>
<dbReference type="Proteomes" id="UP000001514">
    <property type="component" value="Unassembled WGS sequence"/>
</dbReference>
<protein>
    <recommendedName>
        <fullName evidence="9">3-dehydrosphinganine reductase</fullName>
        <ecNumber evidence="9">1.1.1.102</ecNumber>
    </recommendedName>
</protein>
<dbReference type="GO" id="GO:0006666">
    <property type="term" value="P:3-keto-sphinganine metabolic process"/>
    <property type="evidence" value="ECO:0000318"/>
    <property type="project" value="GO_Central"/>
</dbReference>
<dbReference type="EC" id="1.1.1.102" evidence="9"/>
<feature type="signal peptide" evidence="10">
    <location>
        <begin position="1"/>
        <end position="17"/>
    </location>
</feature>
<dbReference type="SMART" id="SM00822">
    <property type="entry name" value="PKS_KR"/>
    <property type="match status" value="1"/>
</dbReference>
<evidence type="ECO:0000313" key="12">
    <source>
        <dbReference type="EMBL" id="EFJ35802.1"/>
    </source>
</evidence>
<evidence type="ECO:0000313" key="13">
    <source>
        <dbReference type="Proteomes" id="UP000001514"/>
    </source>
</evidence>
<keyword evidence="6" id="KW-0746">Sphingolipid metabolism</keyword>
<feature type="chain" id="PRO_5003121172" description="3-dehydrosphinganine reductase" evidence="10">
    <location>
        <begin position="18"/>
        <end position="326"/>
    </location>
</feature>
<keyword evidence="5" id="KW-0521">NADP</keyword>
<name>D8QU45_SELML</name>
<dbReference type="Gramene" id="EFJ35802">
    <property type="protein sequence ID" value="EFJ35802"/>
    <property type="gene ID" value="SELMODRAFT_79314"/>
</dbReference>
<dbReference type="InterPro" id="IPR002347">
    <property type="entry name" value="SDR_fam"/>
</dbReference>
<evidence type="ECO:0000259" key="11">
    <source>
        <dbReference type="SMART" id="SM00822"/>
    </source>
</evidence>
<keyword evidence="4" id="KW-0256">Endoplasmic reticulum</keyword>
<dbReference type="InterPro" id="IPR036291">
    <property type="entry name" value="NAD(P)-bd_dom_sf"/>
</dbReference>
<dbReference type="GO" id="GO:0047560">
    <property type="term" value="F:3-dehydrosphinganine reductase activity"/>
    <property type="evidence" value="ECO:0000318"/>
    <property type="project" value="GO_Central"/>
</dbReference>
<evidence type="ECO:0000256" key="10">
    <source>
        <dbReference type="SAM" id="SignalP"/>
    </source>
</evidence>
<reference evidence="12 13" key="1">
    <citation type="journal article" date="2011" name="Science">
        <title>The Selaginella genome identifies genetic changes associated with the evolution of vascular plants.</title>
        <authorList>
            <person name="Banks J.A."/>
            <person name="Nishiyama T."/>
            <person name="Hasebe M."/>
            <person name="Bowman J.L."/>
            <person name="Gribskov M."/>
            <person name="dePamphilis C."/>
            <person name="Albert V.A."/>
            <person name="Aono N."/>
            <person name="Aoyama T."/>
            <person name="Ambrose B.A."/>
            <person name="Ashton N.W."/>
            <person name="Axtell M.J."/>
            <person name="Barker E."/>
            <person name="Barker M.S."/>
            <person name="Bennetzen J.L."/>
            <person name="Bonawitz N.D."/>
            <person name="Chapple C."/>
            <person name="Cheng C."/>
            <person name="Correa L.G."/>
            <person name="Dacre M."/>
            <person name="DeBarry J."/>
            <person name="Dreyer I."/>
            <person name="Elias M."/>
            <person name="Engstrom E.M."/>
            <person name="Estelle M."/>
            <person name="Feng L."/>
            <person name="Finet C."/>
            <person name="Floyd S.K."/>
            <person name="Frommer W.B."/>
            <person name="Fujita T."/>
            <person name="Gramzow L."/>
            <person name="Gutensohn M."/>
            <person name="Harholt J."/>
            <person name="Hattori M."/>
            <person name="Heyl A."/>
            <person name="Hirai T."/>
            <person name="Hiwatashi Y."/>
            <person name="Ishikawa M."/>
            <person name="Iwata M."/>
            <person name="Karol K.G."/>
            <person name="Koehler B."/>
            <person name="Kolukisaoglu U."/>
            <person name="Kubo M."/>
            <person name="Kurata T."/>
            <person name="Lalonde S."/>
            <person name="Li K."/>
            <person name="Li Y."/>
            <person name="Litt A."/>
            <person name="Lyons E."/>
            <person name="Manning G."/>
            <person name="Maruyama T."/>
            <person name="Michael T.P."/>
            <person name="Mikami K."/>
            <person name="Miyazaki S."/>
            <person name="Morinaga S."/>
            <person name="Murata T."/>
            <person name="Mueller-Roeber B."/>
            <person name="Nelson D.R."/>
            <person name="Obara M."/>
            <person name="Oguri Y."/>
            <person name="Olmstead R.G."/>
            <person name="Onodera N."/>
            <person name="Petersen B.L."/>
            <person name="Pils B."/>
            <person name="Prigge M."/>
            <person name="Rensing S.A."/>
            <person name="Riano-Pachon D.M."/>
            <person name="Roberts A.W."/>
            <person name="Sato Y."/>
            <person name="Scheller H.V."/>
            <person name="Schulz B."/>
            <person name="Schulz C."/>
            <person name="Shakirov E.V."/>
            <person name="Shibagaki N."/>
            <person name="Shinohara N."/>
            <person name="Shippen D.E."/>
            <person name="Soerensen I."/>
            <person name="Sotooka R."/>
            <person name="Sugimoto N."/>
            <person name="Sugita M."/>
            <person name="Sumikawa N."/>
            <person name="Tanurdzic M."/>
            <person name="Theissen G."/>
            <person name="Ulvskov P."/>
            <person name="Wakazuki S."/>
            <person name="Weng J.K."/>
            <person name="Willats W.W."/>
            <person name="Wipf D."/>
            <person name="Wolf P.G."/>
            <person name="Yang L."/>
            <person name="Zimmer A.D."/>
            <person name="Zhu Q."/>
            <person name="Mitros T."/>
            <person name="Hellsten U."/>
            <person name="Loque D."/>
            <person name="Otillar R."/>
            <person name="Salamov A."/>
            <person name="Schmutz J."/>
            <person name="Shapiro H."/>
            <person name="Lindquist E."/>
            <person name="Lucas S."/>
            <person name="Rokhsar D."/>
            <person name="Grigoriev I.V."/>
        </authorList>
    </citation>
    <scope>NUCLEOTIDE SEQUENCE [LARGE SCALE GENOMIC DNA]</scope>
</reference>
<comment type="pathway">
    <text evidence="3">Sphingolipid metabolism.</text>
</comment>
<dbReference type="GO" id="GO:0030148">
    <property type="term" value="P:sphingolipid biosynthetic process"/>
    <property type="evidence" value="ECO:0000318"/>
    <property type="project" value="GO_Central"/>
</dbReference>
<evidence type="ECO:0000256" key="4">
    <source>
        <dbReference type="ARBA" id="ARBA00022824"/>
    </source>
</evidence>
<comment type="subcellular location">
    <subcellularLocation>
        <location evidence="1">Endoplasmic reticulum</location>
    </subcellularLocation>
</comment>
<comment type="pathway">
    <text evidence="2">Lipid metabolism; sphingolipid metabolism.</text>
</comment>
<evidence type="ECO:0000256" key="8">
    <source>
        <dbReference type="ARBA" id="ARBA00023098"/>
    </source>
</evidence>
<evidence type="ECO:0000256" key="1">
    <source>
        <dbReference type="ARBA" id="ARBA00004240"/>
    </source>
</evidence>
<evidence type="ECO:0000256" key="6">
    <source>
        <dbReference type="ARBA" id="ARBA00022919"/>
    </source>
</evidence>
<dbReference type="STRING" id="88036.D8QU45"/>
<organism evidence="13">
    <name type="scientific">Selaginella moellendorffii</name>
    <name type="common">Spikemoss</name>
    <dbReference type="NCBI Taxonomy" id="88036"/>
    <lineage>
        <taxon>Eukaryota</taxon>
        <taxon>Viridiplantae</taxon>
        <taxon>Streptophyta</taxon>
        <taxon>Embryophyta</taxon>
        <taxon>Tracheophyta</taxon>
        <taxon>Lycopodiopsida</taxon>
        <taxon>Selaginellales</taxon>
        <taxon>Selaginellaceae</taxon>
        <taxon>Selaginella</taxon>
    </lineage>
</organism>
<keyword evidence="7" id="KW-0560">Oxidoreductase</keyword>
<dbReference type="GO" id="GO:0005789">
    <property type="term" value="C:endoplasmic reticulum membrane"/>
    <property type="evidence" value="ECO:0000318"/>
    <property type="project" value="GO_Central"/>
</dbReference>
<keyword evidence="10" id="KW-0732">Signal</keyword>
<dbReference type="EMBL" id="GL377567">
    <property type="protein sequence ID" value="EFJ35802.1"/>
    <property type="molecule type" value="Genomic_DNA"/>
</dbReference>
<keyword evidence="8" id="KW-0443">Lipid metabolism</keyword>
<proteinExistence type="predicted"/>
<dbReference type="InterPro" id="IPR057326">
    <property type="entry name" value="KR_dom"/>
</dbReference>
<evidence type="ECO:0000256" key="9">
    <source>
        <dbReference type="ARBA" id="ARBA00026112"/>
    </source>
</evidence>
<dbReference type="PANTHER" id="PTHR43550:SF3">
    <property type="entry name" value="3-KETODIHYDROSPHINGOSINE REDUCTASE"/>
    <property type="match status" value="1"/>
</dbReference>
<dbReference type="KEGG" id="smo:SELMODRAFT_79314"/>
<dbReference type="InterPro" id="IPR045022">
    <property type="entry name" value="KDSR-like"/>
</dbReference>
<evidence type="ECO:0000256" key="2">
    <source>
        <dbReference type="ARBA" id="ARBA00004760"/>
    </source>
</evidence>
<dbReference type="eggNOG" id="KOG1210">
    <property type="taxonomic scope" value="Eukaryota"/>
</dbReference>
<dbReference type="AlphaFoldDB" id="D8QU45"/>
<evidence type="ECO:0000256" key="5">
    <source>
        <dbReference type="ARBA" id="ARBA00022857"/>
    </source>
</evidence>
<dbReference type="PRINTS" id="PR00081">
    <property type="entry name" value="GDHRDH"/>
</dbReference>
<dbReference type="OrthoDB" id="37659at2759"/>
<dbReference type="InParanoid" id="D8QU45"/>
<feature type="domain" description="Ketoreductase" evidence="11">
    <location>
        <begin position="33"/>
        <end position="217"/>
    </location>
</feature>
<dbReference type="CDD" id="cd08939">
    <property type="entry name" value="KDSR-like_SDR_c"/>
    <property type="match status" value="1"/>
</dbReference>
<dbReference type="Pfam" id="PF00106">
    <property type="entry name" value="adh_short"/>
    <property type="match status" value="1"/>
</dbReference>
<dbReference type="FunCoup" id="D8QU45">
    <property type="interactions" value="3937"/>
</dbReference>
<gene>
    <name evidence="12" type="ORF">SELMODRAFT_79314</name>
</gene>
<evidence type="ECO:0000256" key="3">
    <source>
        <dbReference type="ARBA" id="ARBA00004991"/>
    </source>
</evidence>
<dbReference type="SUPFAM" id="SSF51735">
    <property type="entry name" value="NAD(P)-binding Rossmann-fold domains"/>
    <property type="match status" value="1"/>
</dbReference>
<dbReference type="Gene3D" id="3.40.50.720">
    <property type="entry name" value="NAD(P)-binding Rossmann-like Domain"/>
    <property type="match status" value="1"/>
</dbReference>
<evidence type="ECO:0000256" key="7">
    <source>
        <dbReference type="ARBA" id="ARBA00023002"/>
    </source>
</evidence>
<dbReference type="OMA" id="ICGVFEE"/>
<accession>D8QU45</accession>
<sequence length="326" mass="35156">MVFVLAILLLLPIVLLALWVLKVPSSPVEIRGRHILISGGSSGIGLELAKIAAAQGARKVTLLARNVERLKEARDAVAAAVSGSSDTEVGFVSADVLDRAGLRRAMAEAGDVDVLVCSHGISIPCAFEDARDEDLDTVVGINFMGTMNVVKAALPGMVRDGGVYPRSIAIFSSQAAQAGIYGFACYSGAKVALVKFAESLKQELFLRKIQISVIYPPDTDTPGLREENKFKPEITKILSESSSAMVAIDVARKAMDGIRAGRFNVSCNFDGHLLAILCTGMSPHMSVCYSLAEIVFLPVTRIISLFIQYGWYRTIRAWLIKHKKCV</sequence>